<comment type="caution">
    <text evidence="1">The sequence shown here is derived from an EMBL/GenBank/DDBJ whole genome shotgun (WGS) entry which is preliminary data.</text>
</comment>
<name>A0A8S3S792_MYTED</name>
<dbReference type="PANTHER" id="PTHR46601:SF1">
    <property type="entry name" value="ADF-H DOMAIN-CONTAINING PROTEIN"/>
    <property type="match status" value="1"/>
</dbReference>
<evidence type="ECO:0000313" key="1">
    <source>
        <dbReference type="EMBL" id="CAG2216976.1"/>
    </source>
</evidence>
<proteinExistence type="predicted"/>
<organism evidence="1 2">
    <name type="scientific">Mytilus edulis</name>
    <name type="common">Blue mussel</name>
    <dbReference type="NCBI Taxonomy" id="6550"/>
    <lineage>
        <taxon>Eukaryota</taxon>
        <taxon>Metazoa</taxon>
        <taxon>Spiralia</taxon>
        <taxon>Lophotrochozoa</taxon>
        <taxon>Mollusca</taxon>
        <taxon>Bivalvia</taxon>
        <taxon>Autobranchia</taxon>
        <taxon>Pteriomorphia</taxon>
        <taxon>Mytilida</taxon>
        <taxon>Mytiloidea</taxon>
        <taxon>Mytilidae</taxon>
        <taxon>Mytilinae</taxon>
        <taxon>Mytilus</taxon>
    </lineage>
</organism>
<gene>
    <name evidence="1" type="ORF">MEDL_30674</name>
</gene>
<evidence type="ECO:0000313" key="2">
    <source>
        <dbReference type="Proteomes" id="UP000683360"/>
    </source>
</evidence>
<dbReference type="AlphaFoldDB" id="A0A8S3S792"/>
<dbReference type="PANTHER" id="PTHR46601">
    <property type="entry name" value="ULP_PROTEASE DOMAIN-CONTAINING PROTEIN"/>
    <property type="match status" value="1"/>
</dbReference>
<protein>
    <submittedName>
        <fullName evidence="1">Uncharacterized protein</fullName>
    </submittedName>
</protein>
<keyword evidence="2" id="KW-1185">Reference proteome</keyword>
<accession>A0A8S3S792</accession>
<dbReference type="Proteomes" id="UP000683360">
    <property type="component" value="Unassembled WGS sequence"/>
</dbReference>
<reference evidence="1" key="1">
    <citation type="submission" date="2021-03" db="EMBL/GenBank/DDBJ databases">
        <authorList>
            <person name="Bekaert M."/>
        </authorList>
    </citation>
    <scope>NUCLEOTIDE SEQUENCE</scope>
</reference>
<sequence>MDARTNFSLKSLQNTGGFLNKTDDIPAMGNELAADADASDIYKKTNIEKHFFGSRHGKGPCDGESGGVVKRSATVAVAARGCIISNALNFYLYAKKQLSVPKENDGARNLNPIPYRAEYFGHKLHCDQNEKLVMFGLTHVAAIDGYSGKVVTWASMPADLASYLPFDVDEVNEYEAFSPEIGSPTRQVLEREVVAMAKDEEVMESILPQLLGQDLPGNCSNLNVRHAISTTKPKTDDDSSHKSFIQALFNLNKSQQKLRSSTIKIIKTEHHISNLETYIDQGIIPKGLVLKASPLTTGEKSNRFFHRWNNILYHSSFSLMDLLRQEAIHQVNYFYKLRDNLHCRSREQLSDPELDEIQVRLSTAGTHRTITKTNNRFHEQSKGEKFAKVNETHV</sequence>
<dbReference type="EMBL" id="CAJPWZ010001499">
    <property type="protein sequence ID" value="CAG2216976.1"/>
    <property type="molecule type" value="Genomic_DNA"/>
</dbReference>